<evidence type="ECO:0008006" key="3">
    <source>
        <dbReference type="Google" id="ProtNLM"/>
    </source>
</evidence>
<gene>
    <name evidence="2" type="ORF">MM415A00691_0029</name>
    <name evidence="1" type="ORF">MM415B00267_0047</name>
</gene>
<organism evidence="2">
    <name type="scientific">viral metagenome</name>
    <dbReference type="NCBI Taxonomy" id="1070528"/>
    <lineage>
        <taxon>unclassified sequences</taxon>
        <taxon>metagenomes</taxon>
        <taxon>organismal metagenomes</taxon>
    </lineage>
</organism>
<sequence length="151" mass="16383">MANTPSLVTLISGITEGLKDDSRLSDVPDASIYYGPEPNIPKFPAITVELSDANPTWKTFGGTNGGGKDLEAIFIIRIFDEAYDYVTGLQSVETIAKNVSDVLHAKTGLSGLAYQTYPQAMRFGNYELNNVPVFGCELELLTKSRFVPASN</sequence>
<protein>
    <recommendedName>
        <fullName evidence="3">Tail protein</fullName>
    </recommendedName>
</protein>
<dbReference type="EMBL" id="MT142429">
    <property type="protein sequence ID" value="QJA80635.1"/>
    <property type="molecule type" value="Genomic_DNA"/>
</dbReference>
<dbReference type="EMBL" id="MT141567">
    <property type="protein sequence ID" value="QJA67221.1"/>
    <property type="molecule type" value="Genomic_DNA"/>
</dbReference>
<accession>A0A6M3KGT6</accession>
<name>A0A6M3KGT6_9ZZZZ</name>
<evidence type="ECO:0000313" key="2">
    <source>
        <dbReference type="EMBL" id="QJA80635.1"/>
    </source>
</evidence>
<proteinExistence type="predicted"/>
<evidence type="ECO:0000313" key="1">
    <source>
        <dbReference type="EMBL" id="QJA67221.1"/>
    </source>
</evidence>
<reference evidence="2" key="1">
    <citation type="submission" date="2020-03" db="EMBL/GenBank/DDBJ databases">
        <title>The deep terrestrial virosphere.</title>
        <authorList>
            <person name="Holmfeldt K."/>
            <person name="Nilsson E."/>
            <person name="Simone D."/>
            <person name="Lopez-Fernandez M."/>
            <person name="Wu X."/>
            <person name="de Brujin I."/>
            <person name="Lundin D."/>
            <person name="Andersson A."/>
            <person name="Bertilsson S."/>
            <person name="Dopson M."/>
        </authorList>
    </citation>
    <scope>NUCLEOTIDE SEQUENCE</scope>
    <source>
        <strain evidence="2">MM415A00691</strain>
        <strain evidence="1">MM415B00267</strain>
    </source>
</reference>
<dbReference type="AlphaFoldDB" id="A0A6M3KGT6"/>